<dbReference type="InterPro" id="IPR014009">
    <property type="entry name" value="PIK_FAT"/>
</dbReference>
<feature type="domain" description="FATC" evidence="20">
    <location>
        <begin position="2788"/>
        <end position="2820"/>
    </location>
</feature>
<dbReference type="EMBL" id="CANTUO010000007">
    <property type="protein sequence ID" value="CAI5760716.1"/>
    <property type="molecule type" value="Genomic_DNA"/>
</dbReference>
<evidence type="ECO:0000256" key="10">
    <source>
        <dbReference type="ARBA" id="ARBA00022777"/>
    </source>
</evidence>
<dbReference type="PANTHER" id="PTHR37079">
    <property type="entry name" value="SERINE/THREONINE-PROTEIN KINASE ATM"/>
    <property type="match status" value="1"/>
</dbReference>
<comment type="catalytic activity">
    <reaction evidence="15">
        <text>L-seryl-[protein] + ATP = O-phospho-L-seryl-[protein] + ADP + H(+)</text>
        <dbReference type="Rhea" id="RHEA:17989"/>
        <dbReference type="Rhea" id="RHEA-COMP:9863"/>
        <dbReference type="Rhea" id="RHEA-COMP:11604"/>
        <dbReference type="ChEBI" id="CHEBI:15378"/>
        <dbReference type="ChEBI" id="CHEBI:29999"/>
        <dbReference type="ChEBI" id="CHEBI:30616"/>
        <dbReference type="ChEBI" id="CHEBI:83421"/>
        <dbReference type="ChEBI" id="CHEBI:456216"/>
        <dbReference type="EC" id="2.7.11.1"/>
    </reaction>
</comment>
<keyword evidence="16" id="KW-0158">Chromosome</keyword>
<sequence>MTSLIDINKLTGLLQSSKIKDRNDALNELENFTISKFKLSTKQFKSLITAILKLIELEAGICSTNKSSTVDTRLSKGSYNLRLLIEKSINSTINVRYRTYIDLLLNVKEIFYYGDEALEPCSIDFIKISSSILSLQYVKDHLNKNEWQLIYNFLIKSITHALKIRNNEKIMIELFNSLQFLLHCESSVSINYLHLYKNDNYFELLSIISKILECFKKDSLLMVYLMRILNKLIIILSTVNFKVVNKLISSGILLMNQFYHTKFEKLQDQFLIFLNLKPTHNLIDLAKLPKLVGDNLFLNENEDSIITEDDDDDENNNDHDKNNQYFISKLNILLQNLIDKLLDNGSSLNFEDIGITFTGQIHTWYKLKSIHLKSPNYQSWLLYLGVTKLLNTYFDLKSSVSSQSNPSNVLTTSFVNRGKQQKLNTLNGALANSSTFIEFLNRLTSCKSSELQLLGLKFLIFHFENGSQQVQDANLYDSDEEEHEQTTFDYFVSNDGSRCDVNILVKNVLETFDQQELNFWSLLATRTLLNNKLRDSFISQILKVSILSVKLPNLYPVACNLIFNLVNLDLNYSNIIDDSIMNQLESIIDLSEINGPWKISNEGFQFWFAIHKLSIDVNLANKNKLSSKIQDWLIAKWESTFNPMESFENIEIELFLCWILSGNSLIYNRSEKIHDLYDECLNEVALFSEHYQSVESFLTLKEEYSIEILAPIEIGSIVIGDKVSLLMKKVSKTNSVFTNESIDSSCSFKWIMTICKILSKIITLKDLTNETFALKYQVQVGLESISDISLSSEDIFSMFHIFNNTDIDYENVRQFIITKLPFDKLISTLKGDYPEVRPITRKRTIEEANGIDAEFSTVRDITSPILTSTKDNYSYLQFKNLTNSNLEGLKFILKISEFQNKSEADKLVPLMSYIENLKPDDLLPAILFIIDNVIVKLEGDFETVSLIKLTRILGDRLLSNQIYERHEFTLVVVSKLLYTLFPLIQDSIDEGFIKDFNDICNWIYQCGLKNLIPTEFSTIEYCKFLLQFIIYNDEKLYSNTELKVTLLTKFATSPNNIKYKLIKPIVNYIQILDLRHQSRLYNELFQNFFNPEQSVESGGTYAIFFTELSSGSRQILHLSLFNLLECSRFSFFIPYLRICLTKFCKILDVLSPLVVFKQLKFEILKSWWRHDLVHQFPYTLFGYSDLHTFYRENYKELIAIALSSKTSKLESVNQLLETLTDLKQTNVKNLISQSMSLIIPLSYTKEGARNDVFQKLIEYLQDSFKGELIDKLSLIVLEIIRFTDVLDEKLFLQLFPGNEIAFNLVDSSITKIIEKPGDIKLSFDSSVELIKKLVSKYSESFWSSKQIYFLIRRVDLLIKETQLIDQIRLHLRKIKLILALGENYDFMNYDVTKLLIKILSPLVKYGELTDDISLIFLQFKGLYNDDLNAGGGFYLVLEIVQFLLNVKSVNTRLVIAVERYLRSLQKVFDTSILNLLLLAIDSIKGKPTTINSSLVENSLKSNLLNPELIMKLMSTLFDKVTILDHKGGSITVVKTITNNDLQDLSKSFKLWIFEYLSDFYLRGGTCEYDKLYEMDEYIGIPTENFQNDVSSFDYTFKMILEYVNSDNSEAAACAESVLGVLIHIQNTNPHVLLKYLQVNTRLESYQDSIIPIEFHTCVLLNDTSNVDHLGDNLNKIINNLDVFLREDQWYTKLYLAILQELASFTSIVSLISTFVIKVPEFAKEALPSLIGYYLKLVKEAKSSIVKLFENFISCSSKSKLSIKILLDVLVLIRIGTKLNIPSYKEVYNNVNLSKYSELATEVKLYKIALILFEDRPANLENDYLKLQHIYENLDDDDLIYGLPERTSMEHTLSMIQRFGTNNEKLQYSNGLLDANLKLNQSFNNDILKSISSAGLFGVSRIMSKNLTNLNIGEEPYEWSWKLSKWDLPIPKTPKSENEVIYKVLKQINDYPDNMIDLSESSMLELLNQKIAENKLSMSVKDFKIHNKKWLKTIASVSSILDVERNADQSISIFSEKTRWVEELCEFDMLENVLLARQTTFQLLNDNGTLNNGWFGAANQLVRYNDLARMCNEFQKTVSSTVLLDKLCDKFGDDETITNVNNLSLFQSAKTLWSQGNYTRMPIQMLQEVYNNGGINFSNHSIDKCLIQAMMIDWLSESHQELSTNIMDKYVLSTASMAENVRDLPQQSKIFKLLAQFCESQYKSKSLSEQVEKLTKRVNDKIAEIDELKNHYSKISVSAEEKKSVQRFYTKLKMQLSSEDNDLKSLKDRKELFGRKAAEYYLNNILVGEFNEENLDKFFALWLEQSNNRQLNNDIKNKILNLPSYKLITWCTQLISRLGSETTEFQQILQKLIINMCIDHPYHSLYLLISLGKHKDSAQDNPLLTSKCSAVNKIWSQLMRHDQNYITNILNPITLFCDECVILAETKVGRGRTMNLEKYSFGDFWISNLPAIPPPTKDLPIDPTMKYKNIPTFKRIDNKIVIASSGLSLPKIAKFYLSNGMVHRILFKHGTDDLRQDLIMEQVFKKVNNIFKKDRECNKRNLIIRTYNAIPIGPTAGIIEFVPNSTALIDVIKPYHQSLDKMKIEKAREFMKLSQTKSKIERLQEFNKIEEKIKPVLHLFFQHTFLTPDSWFESRIKYTHGIASSSIVGYILGLGDRHCNNILLDKSSGEPIHIDLGVAFDQGKRLPIPETVPFRLTRDIIDGFGITGVEGIFKKSCEHTFRVLKLNKDHIISILDVLRWDPLYSWGISPIRKKRLQDEEDGEIILQPQDDGTEAGRAVSNVIDKLNANGLSTEAIISELIQEATDPQNLALIYFGWCPFY</sequence>
<keyword evidence="13 16" id="KW-0539">Nucleus</keyword>
<keyword evidence="16" id="KW-0156">Chromatin regulator</keyword>
<dbReference type="Gene3D" id="3.30.1010.10">
    <property type="entry name" value="Phosphatidylinositol 3-kinase Catalytic Subunit, Chain A, domain 4"/>
    <property type="match status" value="1"/>
</dbReference>
<evidence type="ECO:0000256" key="11">
    <source>
        <dbReference type="ARBA" id="ARBA00022840"/>
    </source>
</evidence>
<comment type="similarity">
    <text evidence="3 16">Belongs to the PI3/PI4-kinase family. ATM subfamily.</text>
</comment>
<comment type="subcellular location">
    <subcellularLocation>
        <location evidence="2 16">Chromosome</location>
        <location evidence="2 16">Telomere</location>
    </subcellularLocation>
    <subcellularLocation>
        <location evidence="1 16">Nucleus</location>
    </subcellularLocation>
</comment>
<evidence type="ECO:0000313" key="22">
    <source>
        <dbReference type="Proteomes" id="UP001152885"/>
    </source>
</evidence>
<dbReference type="InterPro" id="IPR021668">
    <property type="entry name" value="TAN"/>
</dbReference>
<dbReference type="InterPro" id="IPR000403">
    <property type="entry name" value="PI3/4_kinase_cat_dom"/>
</dbReference>
<comment type="function">
    <text evidence="16">Serine/threonine protein kinase which activates checkpoint signaling upon genotoxic stresses such as ionizing radiation (IR), ultraviolet light (UV), or DNA replication stalling, thereby acting as a DNA damage sensor. Recognizes the substrate consensus sequence [ST]-Q. Phosphorylates histone H2A to form H2AS128ph (gamma-H2A) at sites of DNA damage, involved in the regulation of DNA damage response mechanism. Required for the control of telomere length and genome stability.</text>
</comment>
<feature type="domain" description="FAT" evidence="19">
    <location>
        <begin position="1794"/>
        <end position="2373"/>
    </location>
</feature>
<dbReference type="InterPro" id="IPR044107">
    <property type="entry name" value="PIKKc_ATM"/>
</dbReference>
<dbReference type="PROSITE" id="PS51189">
    <property type="entry name" value="FAT"/>
    <property type="match status" value="1"/>
</dbReference>
<dbReference type="InterPro" id="IPR036940">
    <property type="entry name" value="PI3/4_kinase_cat_sf"/>
</dbReference>
<evidence type="ECO:0000259" key="19">
    <source>
        <dbReference type="PROSITE" id="PS51189"/>
    </source>
</evidence>
<dbReference type="GO" id="GO:0005634">
    <property type="term" value="C:nucleus"/>
    <property type="evidence" value="ECO:0007669"/>
    <property type="project" value="UniProtKB-SubCell"/>
</dbReference>
<dbReference type="GO" id="GO:0035556">
    <property type="term" value="P:intracellular signal transduction"/>
    <property type="evidence" value="ECO:0007669"/>
    <property type="project" value="UniProtKB-ARBA"/>
</dbReference>
<feature type="domain" description="PI3K/PI4K catalytic" evidence="18">
    <location>
        <begin position="2476"/>
        <end position="2786"/>
    </location>
</feature>
<dbReference type="Gene3D" id="1.10.1070.11">
    <property type="entry name" value="Phosphatidylinositol 3-/4-kinase, catalytic domain"/>
    <property type="match status" value="1"/>
</dbReference>
<reference evidence="21" key="1">
    <citation type="submission" date="2022-12" db="EMBL/GenBank/DDBJ databases">
        <authorList>
            <person name="Brejova B."/>
        </authorList>
    </citation>
    <scope>NUCLEOTIDE SEQUENCE</scope>
</reference>
<comment type="caution">
    <text evidence="21">The sequence shown here is derived from an EMBL/GenBank/DDBJ whole genome shotgun (WGS) entry which is preliminary data.</text>
</comment>
<evidence type="ECO:0000256" key="13">
    <source>
        <dbReference type="ARBA" id="ARBA00023242"/>
    </source>
</evidence>
<dbReference type="GO" id="GO:0004674">
    <property type="term" value="F:protein serine/threonine kinase activity"/>
    <property type="evidence" value="ECO:0007669"/>
    <property type="project" value="UniProtKB-KW"/>
</dbReference>
<evidence type="ECO:0000313" key="21">
    <source>
        <dbReference type="EMBL" id="CAI5760716.1"/>
    </source>
</evidence>
<evidence type="ECO:0000259" key="18">
    <source>
        <dbReference type="PROSITE" id="PS50290"/>
    </source>
</evidence>
<organism evidence="21 22">
    <name type="scientific">Candida verbasci</name>
    <dbReference type="NCBI Taxonomy" id="1227364"/>
    <lineage>
        <taxon>Eukaryota</taxon>
        <taxon>Fungi</taxon>
        <taxon>Dikarya</taxon>
        <taxon>Ascomycota</taxon>
        <taxon>Saccharomycotina</taxon>
        <taxon>Pichiomycetes</taxon>
        <taxon>Debaryomycetaceae</taxon>
        <taxon>Candida/Lodderomyces clade</taxon>
        <taxon>Candida</taxon>
    </lineage>
</organism>
<dbReference type="CDD" id="cd05171">
    <property type="entry name" value="PIKKc_ATM"/>
    <property type="match status" value="1"/>
</dbReference>
<keyword evidence="12 16" id="KW-0779">Telomere</keyword>
<dbReference type="PROSITE" id="PS50290">
    <property type="entry name" value="PI3_4_KINASE_3"/>
    <property type="match status" value="1"/>
</dbReference>
<dbReference type="Proteomes" id="UP001152885">
    <property type="component" value="Unassembled WGS sequence"/>
</dbReference>
<dbReference type="PROSITE" id="PS00916">
    <property type="entry name" value="PI3_4_KINASE_2"/>
    <property type="match status" value="1"/>
</dbReference>
<comment type="catalytic activity">
    <reaction evidence="14 16">
        <text>L-threonyl-[protein] + ATP = O-phospho-L-threonyl-[protein] + ADP + H(+)</text>
        <dbReference type="Rhea" id="RHEA:46608"/>
        <dbReference type="Rhea" id="RHEA-COMP:11060"/>
        <dbReference type="Rhea" id="RHEA-COMP:11605"/>
        <dbReference type="ChEBI" id="CHEBI:15378"/>
        <dbReference type="ChEBI" id="CHEBI:30013"/>
        <dbReference type="ChEBI" id="CHEBI:30616"/>
        <dbReference type="ChEBI" id="CHEBI:61977"/>
        <dbReference type="ChEBI" id="CHEBI:456216"/>
        <dbReference type="EC" id="2.7.11.1"/>
    </reaction>
</comment>
<dbReference type="InterPro" id="IPR011009">
    <property type="entry name" value="Kinase-like_dom_sf"/>
</dbReference>
<evidence type="ECO:0000256" key="6">
    <source>
        <dbReference type="ARBA" id="ARBA00022527"/>
    </source>
</evidence>
<dbReference type="GO" id="GO:0006281">
    <property type="term" value="P:DNA repair"/>
    <property type="evidence" value="ECO:0007669"/>
    <property type="project" value="InterPro"/>
</dbReference>
<keyword evidence="9 16" id="KW-0227">DNA damage</keyword>
<evidence type="ECO:0000256" key="2">
    <source>
        <dbReference type="ARBA" id="ARBA00004574"/>
    </source>
</evidence>
<name>A0A9W4XCL3_9ASCO</name>
<evidence type="ECO:0000256" key="9">
    <source>
        <dbReference type="ARBA" id="ARBA00022763"/>
    </source>
</evidence>
<evidence type="ECO:0000259" key="20">
    <source>
        <dbReference type="PROSITE" id="PS51190"/>
    </source>
</evidence>
<dbReference type="InterPro" id="IPR018936">
    <property type="entry name" value="PI3/4_kinase_CS"/>
</dbReference>
<dbReference type="OrthoDB" id="381190at2759"/>
<dbReference type="InterPro" id="IPR038980">
    <property type="entry name" value="ATM_plant"/>
</dbReference>
<keyword evidence="7 16" id="KW-0808">Transferase</keyword>
<dbReference type="InterPro" id="IPR057564">
    <property type="entry name" value="HEAT_ATR"/>
</dbReference>
<keyword evidence="17" id="KW-0175">Coiled coil</keyword>
<dbReference type="InterPro" id="IPR003152">
    <property type="entry name" value="FATC_dom"/>
</dbReference>
<evidence type="ECO:0000256" key="8">
    <source>
        <dbReference type="ARBA" id="ARBA00022741"/>
    </source>
</evidence>
<evidence type="ECO:0000256" key="1">
    <source>
        <dbReference type="ARBA" id="ARBA00004123"/>
    </source>
</evidence>
<keyword evidence="11 16" id="KW-0067">ATP-binding</keyword>
<dbReference type="PROSITE" id="PS51190">
    <property type="entry name" value="FATC"/>
    <property type="match status" value="1"/>
</dbReference>
<keyword evidence="6 16" id="KW-0723">Serine/threonine-protein kinase</keyword>
<evidence type="ECO:0000256" key="7">
    <source>
        <dbReference type="ARBA" id="ARBA00022679"/>
    </source>
</evidence>
<dbReference type="PANTHER" id="PTHR37079:SF4">
    <property type="entry name" value="SERINE_THREONINE-PROTEIN KINASE ATM"/>
    <property type="match status" value="1"/>
</dbReference>
<accession>A0A9W4XCL3</accession>
<dbReference type="Pfam" id="PF23593">
    <property type="entry name" value="HEAT_ATR"/>
    <property type="match status" value="1"/>
</dbReference>
<dbReference type="Pfam" id="PF02260">
    <property type="entry name" value="FATC"/>
    <property type="match status" value="1"/>
</dbReference>
<dbReference type="GO" id="GO:0005524">
    <property type="term" value="F:ATP binding"/>
    <property type="evidence" value="ECO:0007669"/>
    <property type="project" value="UniProtKB-KW"/>
</dbReference>
<evidence type="ECO:0000256" key="5">
    <source>
        <dbReference type="ARBA" id="ARBA00014619"/>
    </source>
</evidence>
<dbReference type="EC" id="2.7.11.1" evidence="4 16"/>
<keyword evidence="8 16" id="KW-0547">Nucleotide-binding</keyword>
<evidence type="ECO:0000256" key="4">
    <source>
        <dbReference type="ARBA" id="ARBA00012513"/>
    </source>
</evidence>
<feature type="coiled-coil region" evidence="17">
    <location>
        <begin position="2203"/>
        <end position="2268"/>
    </location>
</feature>
<evidence type="ECO:0000256" key="17">
    <source>
        <dbReference type="SAM" id="Coils"/>
    </source>
</evidence>
<dbReference type="PROSITE" id="PS00915">
    <property type="entry name" value="PI3_4_KINASE_1"/>
    <property type="match status" value="1"/>
</dbReference>
<evidence type="ECO:0000256" key="12">
    <source>
        <dbReference type="ARBA" id="ARBA00022895"/>
    </source>
</evidence>
<evidence type="ECO:0000256" key="16">
    <source>
        <dbReference type="RuleBase" id="RU365027"/>
    </source>
</evidence>
<dbReference type="Pfam" id="PF00454">
    <property type="entry name" value="PI3_PI4_kinase"/>
    <property type="match status" value="1"/>
</dbReference>
<dbReference type="SMART" id="SM01343">
    <property type="entry name" value="FATC"/>
    <property type="match status" value="1"/>
</dbReference>
<evidence type="ECO:0000256" key="15">
    <source>
        <dbReference type="ARBA" id="ARBA00048679"/>
    </source>
</evidence>
<proteinExistence type="inferred from homology"/>
<keyword evidence="10 16" id="KW-0418">Kinase</keyword>
<keyword evidence="22" id="KW-1185">Reference proteome</keyword>
<evidence type="ECO:0000256" key="3">
    <source>
        <dbReference type="ARBA" id="ARBA00010769"/>
    </source>
</evidence>
<dbReference type="GO" id="GO:0000781">
    <property type="term" value="C:chromosome, telomeric region"/>
    <property type="evidence" value="ECO:0007669"/>
    <property type="project" value="UniProtKB-SubCell"/>
</dbReference>
<dbReference type="Pfam" id="PF11640">
    <property type="entry name" value="TAN"/>
    <property type="match status" value="1"/>
</dbReference>
<gene>
    <name evidence="21" type="ORF">CANVERA_P5224</name>
</gene>
<dbReference type="SMART" id="SM00146">
    <property type="entry name" value="PI3Kc"/>
    <property type="match status" value="1"/>
</dbReference>
<dbReference type="GO" id="GO:0006325">
    <property type="term" value="P:chromatin organization"/>
    <property type="evidence" value="ECO:0007669"/>
    <property type="project" value="UniProtKB-KW"/>
</dbReference>
<dbReference type="SUPFAM" id="SSF56112">
    <property type="entry name" value="Protein kinase-like (PK-like)"/>
    <property type="match status" value="1"/>
</dbReference>
<evidence type="ECO:0000256" key="14">
    <source>
        <dbReference type="ARBA" id="ARBA00047899"/>
    </source>
</evidence>
<protein>
    <recommendedName>
        <fullName evidence="5 16">Serine/threonine-protein kinase Tel1</fullName>
        <ecNumber evidence="4 16">2.7.11.1</ecNumber>
    </recommendedName>
</protein>
<dbReference type="SMART" id="SM01342">
    <property type="entry name" value="TAN"/>
    <property type="match status" value="1"/>
</dbReference>